<reference evidence="1" key="1">
    <citation type="submission" date="2020-10" db="EMBL/GenBank/DDBJ databases">
        <title>Connecting structure to function with the recovery of over 1000 high-quality activated sludge metagenome-assembled genomes encoding full-length rRNA genes using long-read sequencing.</title>
        <authorList>
            <person name="Singleton C.M."/>
            <person name="Petriglieri F."/>
            <person name="Kristensen J.M."/>
            <person name="Kirkegaard R.H."/>
            <person name="Michaelsen T.Y."/>
            <person name="Andersen M.H."/>
            <person name="Karst S.M."/>
            <person name="Dueholm M.S."/>
            <person name="Nielsen P.H."/>
            <person name="Albertsen M."/>
        </authorList>
    </citation>
    <scope>NUCLEOTIDE SEQUENCE</scope>
    <source>
        <strain evidence="1">EsbW_18-Q3-R4-48_MAXAC.044</strain>
    </source>
</reference>
<comment type="caution">
    <text evidence="1">The sequence shown here is derived from an EMBL/GenBank/DDBJ whole genome shotgun (WGS) entry which is preliminary data.</text>
</comment>
<name>A0A9D7I9J0_9RHOO</name>
<evidence type="ECO:0000313" key="1">
    <source>
        <dbReference type="EMBL" id="MBK7425446.1"/>
    </source>
</evidence>
<proteinExistence type="predicted"/>
<organism evidence="1 2">
    <name type="scientific">Candidatus Propionivibrio dominans</name>
    <dbReference type="NCBI Taxonomy" id="2954373"/>
    <lineage>
        <taxon>Bacteria</taxon>
        <taxon>Pseudomonadati</taxon>
        <taxon>Pseudomonadota</taxon>
        <taxon>Betaproteobacteria</taxon>
        <taxon>Rhodocyclales</taxon>
        <taxon>Rhodocyclaceae</taxon>
        <taxon>Propionivibrio</taxon>
    </lineage>
</organism>
<accession>A0A9D7I9J0</accession>
<evidence type="ECO:0000313" key="2">
    <source>
        <dbReference type="Proteomes" id="UP000886602"/>
    </source>
</evidence>
<dbReference type="EMBL" id="JADJNC010000067">
    <property type="protein sequence ID" value="MBK7425446.1"/>
    <property type="molecule type" value="Genomic_DNA"/>
</dbReference>
<dbReference type="AlphaFoldDB" id="A0A9D7I9J0"/>
<sequence length="81" mass="8944">MILMQFAKRITPVQAAFVGSLLLSLAAILTNPTLNRDGILYVETAHNFLQGGFDAARKTFQWPFFPILMAIVSKFTGIGLE</sequence>
<dbReference type="Proteomes" id="UP000886602">
    <property type="component" value="Unassembled WGS sequence"/>
</dbReference>
<protein>
    <submittedName>
        <fullName evidence="1">Uncharacterized protein</fullName>
    </submittedName>
</protein>
<gene>
    <name evidence="1" type="ORF">IPJ48_21480</name>
</gene>